<keyword evidence="2" id="KW-0479">Metal-binding</keyword>
<keyword evidence="4" id="KW-0460">Magnesium</keyword>
<dbReference type="Pfam" id="PF00293">
    <property type="entry name" value="NUDIX"/>
    <property type="match status" value="1"/>
</dbReference>
<dbReference type="PROSITE" id="PS51462">
    <property type="entry name" value="NUDIX"/>
    <property type="match status" value="1"/>
</dbReference>
<dbReference type="CDD" id="cd04666">
    <property type="entry name" value="NUDIX_DIPP2_like_Nudt4"/>
    <property type="match status" value="1"/>
</dbReference>
<gene>
    <name evidence="6" type="ORF">SAMN04490248_101125</name>
</gene>
<dbReference type="GO" id="GO:0000298">
    <property type="term" value="F:endopolyphosphatase activity"/>
    <property type="evidence" value="ECO:0007669"/>
    <property type="project" value="TreeGrafter"/>
</dbReference>
<dbReference type="PANTHER" id="PTHR12629">
    <property type="entry name" value="DIPHOSPHOINOSITOL POLYPHOSPHATE PHOSPHOHYDROLASE"/>
    <property type="match status" value="1"/>
</dbReference>
<dbReference type="InterPro" id="IPR015797">
    <property type="entry name" value="NUDIX_hydrolase-like_dom_sf"/>
</dbReference>
<evidence type="ECO:0000256" key="1">
    <source>
        <dbReference type="ARBA" id="ARBA00001946"/>
    </source>
</evidence>
<dbReference type="GO" id="GO:1901911">
    <property type="term" value="P:adenosine 5'-(hexahydrogen pentaphosphate) catabolic process"/>
    <property type="evidence" value="ECO:0007669"/>
    <property type="project" value="TreeGrafter"/>
</dbReference>
<dbReference type="GO" id="GO:0008486">
    <property type="term" value="F:diphosphoinositol-polyphosphate diphosphatase activity"/>
    <property type="evidence" value="ECO:0007669"/>
    <property type="project" value="TreeGrafter"/>
</dbReference>
<keyword evidence="7" id="KW-1185">Reference proteome</keyword>
<dbReference type="InterPro" id="IPR047198">
    <property type="entry name" value="DDP-like_NUDIX"/>
</dbReference>
<accession>A0A1H8LFK0</accession>
<dbReference type="EMBL" id="FODS01000001">
    <property type="protein sequence ID" value="SEO03982.1"/>
    <property type="molecule type" value="Genomic_DNA"/>
</dbReference>
<dbReference type="GO" id="GO:0005737">
    <property type="term" value="C:cytoplasm"/>
    <property type="evidence" value="ECO:0007669"/>
    <property type="project" value="TreeGrafter"/>
</dbReference>
<evidence type="ECO:0000259" key="5">
    <source>
        <dbReference type="PROSITE" id="PS51462"/>
    </source>
</evidence>
<dbReference type="GO" id="GO:0046872">
    <property type="term" value="F:metal ion binding"/>
    <property type="evidence" value="ECO:0007669"/>
    <property type="project" value="UniProtKB-KW"/>
</dbReference>
<dbReference type="Proteomes" id="UP000198893">
    <property type="component" value="Unassembled WGS sequence"/>
</dbReference>
<protein>
    <submittedName>
        <fullName evidence="6">8-oxo-dGTP pyrophosphatase MutT, NUDIX family</fullName>
    </submittedName>
</protein>
<proteinExistence type="predicted"/>
<dbReference type="AlphaFoldDB" id="A0A1H8LFK0"/>
<dbReference type="STRING" id="569882.SAMN04490248_101125"/>
<dbReference type="GO" id="GO:0034431">
    <property type="term" value="F:bis(5'-adenosyl)-hexaphosphatase activity"/>
    <property type="evidence" value="ECO:0007669"/>
    <property type="project" value="TreeGrafter"/>
</dbReference>
<keyword evidence="3" id="KW-0378">Hydrolase</keyword>
<evidence type="ECO:0000256" key="2">
    <source>
        <dbReference type="ARBA" id="ARBA00022723"/>
    </source>
</evidence>
<dbReference type="PANTHER" id="PTHR12629:SF0">
    <property type="entry name" value="DIPHOSPHOINOSITOL-POLYPHOSPHATE DIPHOSPHATASE"/>
    <property type="match status" value="1"/>
</dbReference>
<dbReference type="RefSeq" id="WP_093114696.1">
    <property type="nucleotide sequence ID" value="NZ_FODS01000001.1"/>
</dbReference>
<evidence type="ECO:0000256" key="4">
    <source>
        <dbReference type="ARBA" id="ARBA00022842"/>
    </source>
</evidence>
<dbReference type="GO" id="GO:1901907">
    <property type="term" value="P:diadenosine pentaphosphate catabolic process"/>
    <property type="evidence" value="ECO:0007669"/>
    <property type="project" value="TreeGrafter"/>
</dbReference>
<dbReference type="Gene3D" id="3.90.79.10">
    <property type="entry name" value="Nucleoside Triphosphate Pyrophosphohydrolase"/>
    <property type="match status" value="1"/>
</dbReference>
<dbReference type="SUPFAM" id="SSF55811">
    <property type="entry name" value="Nudix"/>
    <property type="match status" value="1"/>
</dbReference>
<dbReference type="GO" id="GO:1901909">
    <property type="term" value="P:diadenosine hexaphosphate catabolic process"/>
    <property type="evidence" value="ECO:0007669"/>
    <property type="project" value="TreeGrafter"/>
</dbReference>
<name>A0A1H8LFK0_9RHOB</name>
<organism evidence="6 7">
    <name type="scientific">Salinihabitans flavidus</name>
    <dbReference type="NCBI Taxonomy" id="569882"/>
    <lineage>
        <taxon>Bacteria</taxon>
        <taxon>Pseudomonadati</taxon>
        <taxon>Pseudomonadota</taxon>
        <taxon>Alphaproteobacteria</taxon>
        <taxon>Rhodobacterales</taxon>
        <taxon>Roseobacteraceae</taxon>
        <taxon>Salinihabitans</taxon>
    </lineage>
</organism>
<evidence type="ECO:0000313" key="6">
    <source>
        <dbReference type="EMBL" id="SEO03982.1"/>
    </source>
</evidence>
<dbReference type="GO" id="GO:0034432">
    <property type="term" value="F:bis(5'-adenosyl)-pentaphosphatase activity"/>
    <property type="evidence" value="ECO:0007669"/>
    <property type="project" value="TreeGrafter"/>
</dbReference>
<comment type="cofactor">
    <cofactor evidence="1">
        <name>Mg(2+)</name>
        <dbReference type="ChEBI" id="CHEBI:18420"/>
    </cofactor>
</comment>
<sequence>MVDVFRKAWAEMVRPMLSRPKRFQVGALCYREDDGEPRVLLVTSRGSGRWIIPKGWPIDGMDAPQAAMQEAWEEAGVAEGHISDDPIGTYDYDKELKTGLPVAVETLVFPLEVEALSDDFPEAHERRRKWVSPAQAANMVDEAQLQDILRRL</sequence>
<evidence type="ECO:0000256" key="3">
    <source>
        <dbReference type="ARBA" id="ARBA00022801"/>
    </source>
</evidence>
<dbReference type="InterPro" id="IPR000086">
    <property type="entry name" value="NUDIX_hydrolase_dom"/>
</dbReference>
<reference evidence="6 7" key="1">
    <citation type="submission" date="2016-10" db="EMBL/GenBank/DDBJ databases">
        <authorList>
            <person name="de Groot N.N."/>
        </authorList>
    </citation>
    <scope>NUCLEOTIDE SEQUENCE [LARGE SCALE GENOMIC DNA]</scope>
    <source>
        <strain evidence="6 7">DSM 27842</strain>
    </source>
</reference>
<dbReference type="OrthoDB" id="7066910at2"/>
<dbReference type="GO" id="GO:0071543">
    <property type="term" value="P:diphosphoinositol polyphosphate metabolic process"/>
    <property type="evidence" value="ECO:0007669"/>
    <property type="project" value="TreeGrafter"/>
</dbReference>
<evidence type="ECO:0000313" key="7">
    <source>
        <dbReference type="Proteomes" id="UP000198893"/>
    </source>
</evidence>
<feature type="domain" description="Nudix hydrolase" evidence="5">
    <location>
        <begin position="20"/>
        <end position="152"/>
    </location>
</feature>